<dbReference type="Proteomes" id="UP000601223">
    <property type="component" value="Unassembled WGS sequence"/>
</dbReference>
<dbReference type="SUPFAM" id="SSF48498">
    <property type="entry name" value="Tetracyclin repressor-like, C-terminal domain"/>
    <property type="match status" value="1"/>
</dbReference>
<name>A0A8J3NIK4_9ACTN</name>
<evidence type="ECO:0000256" key="3">
    <source>
        <dbReference type="ARBA" id="ARBA00023163"/>
    </source>
</evidence>
<evidence type="ECO:0000259" key="4">
    <source>
        <dbReference type="Pfam" id="PF00440"/>
    </source>
</evidence>
<dbReference type="Gene3D" id="1.10.357.10">
    <property type="entry name" value="Tetracycline Repressor, domain 2"/>
    <property type="match status" value="1"/>
</dbReference>
<dbReference type="EMBL" id="BONF01000019">
    <property type="protein sequence ID" value="GIF82242.1"/>
    <property type="molecule type" value="Genomic_DNA"/>
</dbReference>
<accession>A0A8J3NIK4</accession>
<gene>
    <name evidence="6" type="ORF">Cba03nite_35910</name>
</gene>
<dbReference type="PANTHER" id="PTHR47506:SF1">
    <property type="entry name" value="HTH-TYPE TRANSCRIPTIONAL REGULATOR YJDC"/>
    <property type="match status" value="1"/>
</dbReference>
<keyword evidence="7" id="KW-1185">Reference proteome</keyword>
<dbReference type="InterPro" id="IPR001647">
    <property type="entry name" value="HTH_TetR"/>
</dbReference>
<evidence type="ECO:0000313" key="7">
    <source>
        <dbReference type="Proteomes" id="UP000601223"/>
    </source>
</evidence>
<dbReference type="InterPro" id="IPR011075">
    <property type="entry name" value="TetR_C"/>
</dbReference>
<proteinExistence type="predicted"/>
<comment type="caution">
    <text evidence="6">The sequence shown here is derived from an EMBL/GenBank/DDBJ whole genome shotgun (WGS) entry which is preliminary data.</text>
</comment>
<reference evidence="6 7" key="1">
    <citation type="submission" date="2021-01" db="EMBL/GenBank/DDBJ databases">
        <title>Whole genome shotgun sequence of Catellatospora bangladeshensis NBRC 107357.</title>
        <authorList>
            <person name="Komaki H."/>
            <person name="Tamura T."/>
        </authorList>
    </citation>
    <scope>NUCLEOTIDE SEQUENCE [LARGE SCALE GENOMIC DNA]</scope>
    <source>
        <strain evidence="6 7">NBRC 107357</strain>
    </source>
</reference>
<dbReference type="InterPro" id="IPR036271">
    <property type="entry name" value="Tet_transcr_reg_TetR-rel_C_sf"/>
</dbReference>
<keyword evidence="1" id="KW-0805">Transcription regulation</keyword>
<protein>
    <submittedName>
        <fullName evidence="6">Transcriptional regulator</fullName>
    </submittedName>
</protein>
<keyword evidence="2" id="KW-0238">DNA-binding</keyword>
<feature type="domain" description="Tetracyclin repressor-like C-terminal" evidence="5">
    <location>
        <begin position="109"/>
        <end position="193"/>
    </location>
</feature>
<organism evidence="6 7">
    <name type="scientific">Catellatospora bangladeshensis</name>
    <dbReference type="NCBI Taxonomy" id="310355"/>
    <lineage>
        <taxon>Bacteria</taxon>
        <taxon>Bacillati</taxon>
        <taxon>Actinomycetota</taxon>
        <taxon>Actinomycetes</taxon>
        <taxon>Micromonosporales</taxon>
        <taxon>Micromonosporaceae</taxon>
        <taxon>Catellatospora</taxon>
    </lineage>
</organism>
<dbReference type="SUPFAM" id="SSF46689">
    <property type="entry name" value="Homeodomain-like"/>
    <property type="match status" value="1"/>
</dbReference>
<dbReference type="GO" id="GO:0003677">
    <property type="term" value="F:DNA binding"/>
    <property type="evidence" value="ECO:0007669"/>
    <property type="project" value="UniProtKB-KW"/>
</dbReference>
<sequence length="210" mass="22292">MTTAFPATRLTGKGVATRTRIVAAAADLVLARGVGGTSLDDVRAGTLTSKSQLFHYFPGGKRELVLAIAALQTERVLQAQRPYLDGLDTWESWDGWRTALLAHYAAQPHWGCPIGTLVSELTGTDAAAAEEVAAHLDRWRAYLSAGLRRMSERGLLRPDAEPDRLALAVFASVQGGLLLNQATRSNEPLAAALDGALAALHAAAPADSRE</sequence>
<evidence type="ECO:0000256" key="2">
    <source>
        <dbReference type="ARBA" id="ARBA00023125"/>
    </source>
</evidence>
<evidence type="ECO:0000256" key="1">
    <source>
        <dbReference type="ARBA" id="ARBA00023015"/>
    </source>
</evidence>
<dbReference type="RefSeq" id="WP_203747140.1">
    <property type="nucleotide sequence ID" value="NZ_BONF01000019.1"/>
</dbReference>
<feature type="domain" description="HTH tetR-type" evidence="4">
    <location>
        <begin position="21"/>
        <end position="68"/>
    </location>
</feature>
<dbReference type="Pfam" id="PF16925">
    <property type="entry name" value="TetR_C_13"/>
    <property type="match status" value="1"/>
</dbReference>
<keyword evidence="3" id="KW-0804">Transcription</keyword>
<evidence type="ECO:0000313" key="6">
    <source>
        <dbReference type="EMBL" id="GIF82242.1"/>
    </source>
</evidence>
<dbReference type="AlphaFoldDB" id="A0A8J3NIK4"/>
<dbReference type="PANTHER" id="PTHR47506">
    <property type="entry name" value="TRANSCRIPTIONAL REGULATORY PROTEIN"/>
    <property type="match status" value="1"/>
</dbReference>
<dbReference type="Pfam" id="PF00440">
    <property type="entry name" value="TetR_N"/>
    <property type="match status" value="1"/>
</dbReference>
<dbReference type="InterPro" id="IPR009057">
    <property type="entry name" value="Homeodomain-like_sf"/>
</dbReference>
<evidence type="ECO:0000259" key="5">
    <source>
        <dbReference type="Pfam" id="PF16925"/>
    </source>
</evidence>